<protein>
    <recommendedName>
        <fullName evidence="3">Phage protein</fullName>
    </recommendedName>
</protein>
<keyword evidence="2" id="KW-1185">Reference proteome</keyword>
<proteinExistence type="predicted"/>
<evidence type="ECO:0000313" key="2">
    <source>
        <dbReference type="Proteomes" id="UP001596227"/>
    </source>
</evidence>
<comment type="caution">
    <text evidence="1">The sequence shown here is derived from an EMBL/GenBank/DDBJ whole genome shotgun (WGS) entry which is preliminary data.</text>
</comment>
<accession>A0ABW1UL01</accession>
<evidence type="ECO:0000313" key="1">
    <source>
        <dbReference type="EMBL" id="MFC6295921.1"/>
    </source>
</evidence>
<dbReference type="RefSeq" id="WP_137607096.1">
    <property type="nucleotide sequence ID" value="NZ_BJDH01000004.1"/>
</dbReference>
<dbReference type="Proteomes" id="UP001596227">
    <property type="component" value="Unassembled WGS sequence"/>
</dbReference>
<gene>
    <name evidence="1" type="ORF">ACFQH1_11975</name>
</gene>
<organism evidence="1 2">
    <name type="scientific">Lactiplantibacillus daoliensis</name>
    <dbReference type="NCBI Taxonomy" id="2559916"/>
    <lineage>
        <taxon>Bacteria</taxon>
        <taxon>Bacillati</taxon>
        <taxon>Bacillota</taxon>
        <taxon>Bacilli</taxon>
        <taxon>Lactobacillales</taxon>
        <taxon>Lactobacillaceae</taxon>
        <taxon>Lactiplantibacillus</taxon>
    </lineage>
</organism>
<name>A0ABW1UL01_9LACO</name>
<reference evidence="2" key="1">
    <citation type="journal article" date="2019" name="Int. J. Syst. Evol. Microbiol.">
        <title>The Global Catalogue of Microorganisms (GCM) 10K type strain sequencing project: providing services to taxonomists for standard genome sequencing and annotation.</title>
        <authorList>
            <consortium name="The Broad Institute Genomics Platform"/>
            <consortium name="The Broad Institute Genome Sequencing Center for Infectious Disease"/>
            <person name="Wu L."/>
            <person name="Ma J."/>
        </authorList>
    </citation>
    <scope>NUCLEOTIDE SEQUENCE [LARGE SCALE GENOMIC DNA]</scope>
    <source>
        <strain evidence="2">CCM 8934</strain>
    </source>
</reference>
<dbReference type="EMBL" id="JBHSSB010000032">
    <property type="protein sequence ID" value="MFC6295921.1"/>
    <property type="molecule type" value="Genomic_DNA"/>
</dbReference>
<sequence>MKLTDIASNIAKSIQIYQHNKHNDCVVYAVEFTDDSHKAAQGCVVARVDDATHYSLTSYDCRYMDTDKELLNQPLGAFFECDDDLDQRQPLIDAIQAKLTANNETA</sequence>
<evidence type="ECO:0008006" key="3">
    <source>
        <dbReference type="Google" id="ProtNLM"/>
    </source>
</evidence>